<dbReference type="Proteomes" id="UP000676428">
    <property type="component" value="Chromosome"/>
</dbReference>
<evidence type="ECO:0000313" key="1">
    <source>
        <dbReference type="EMBL" id="QVK22899.1"/>
    </source>
</evidence>
<gene>
    <name evidence="1" type="ORF">KHX94_17260</name>
</gene>
<organism evidence="1 2">
    <name type="scientific">Shewanella dokdonensis</name>
    <dbReference type="NCBI Taxonomy" id="712036"/>
    <lineage>
        <taxon>Bacteria</taxon>
        <taxon>Pseudomonadati</taxon>
        <taxon>Pseudomonadota</taxon>
        <taxon>Gammaproteobacteria</taxon>
        <taxon>Alteromonadales</taxon>
        <taxon>Shewanellaceae</taxon>
        <taxon>Shewanella</taxon>
    </lineage>
</organism>
<accession>A0ABX8DDT8</accession>
<proteinExistence type="predicted"/>
<sequence>MLNESLSLGIWQQAAVIPPLTITQGTPGELCLYADDQLAFQAQYQHCLALAVPLLQPPTAMDFATAFTIADPDGYRIRYAVTAAK</sequence>
<dbReference type="EMBL" id="CP074572">
    <property type="protein sequence ID" value="QVK22899.1"/>
    <property type="molecule type" value="Genomic_DNA"/>
</dbReference>
<reference evidence="1 2" key="1">
    <citation type="journal article" date="2012" name="Int. J. Syst. Evol. Microbiol.">
        <title>Shewanella dokdonensis sp. nov., isolated from seawater.</title>
        <authorList>
            <person name="Sung H.R."/>
            <person name="Yoon J.H."/>
            <person name="Ghim S.Y."/>
        </authorList>
    </citation>
    <scope>NUCLEOTIDE SEQUENCE [LARGE SCALE GENOMIC DNA]</scope>
    <source>
        <strain evidence="1 2">DSM 23626</strain>
    </source>
</reference>
<name>A0ABX8DDT8_9GAMM</name>
<dbReference type="InterPro" id="IPR029068">
    <property type="entry name" value="Glyas_Bleomycin-R_OHBP_Dase"/>
</dbReference>
<evidence type="ECO:0000313" key="2">
    <source>
        <dbReference type="Proteomes" id="UP000676428"/>
    </source>
</evidence>
<protein>
    <submittedName>
        <fullName evidence="1">Uncharacterized protein</fullName>
    </submittedName>
</protein>
<dbReference type="RefSeq" id="WP_213681545.1">
    <property type="nucleotide sequence ID" value="NZ_CP074572.1"/>
</dbReference>
<dbReference type="SUPFAM" id="SSF54593">
    <property type="entry name" value="Glyoxalase/Bleomycin resistance protein/Dihydroxybiphenyl dioxygenase"/>
    <property type="match status" value="1"/>
</dbReference>
<dbReference type="Gene3D" id="3.10.180.10">
    <property type="entry name" value="2,3-Dihydroxybiphenyl 1,2-Dioxygenase, domain 1"/>
    <property type="match status" value="1"/>
</dbReference>
<keyword evidence="2" id="KW-1185">Reference proteome</keyword>